<reference evidence="2 3" key="1">
    <citation type="journal article" date="2016" name="Nat. Commun.">
        <title>Thousands of microbial genomes shed light on interconnected biogeochemical processes in an aquifer system.</title>
        <authorList>
            <person name="Anantharaman K."/>
            <person name="Brown C.T."/>
            <person name="Hug L.A."/>
            <person name="Sharon I."/>
            <person name="Castelle C.J."/>
            <person name="Probst A.J."/>
            <person name="Thomas B.C."/>
            <person name="Singh A."/>
            <person name="Wilkins M.J."/>
            <person name="Karaoz U."/>
            <person name="Brodie E.L."/>
            <person name="Williams K.H."/>
            <person name="Hubbard S.S."/>
            <person name="Banfield J.F."/>
        </authorList>
    </citation>
    <scope>NUCLEOTIDE SEQUENCE [LARGE SCALE GENOMIC DNA]</scope>
</reference>
<keyword evidence="1" id="KW-0812">Transmembrane</keyword>
<evidence type="ECO:0000313" key="3">
    <source>
        <dbReference type="Proteomes" id="UP000178794"/>
    </source>
</evidence>
<dbReference type="SUPFAM" id="SSF53850">
    <property type="entry name" value="Periplasmic binding protein-like II"/>
    <property type="match status" value="1"/>
</dbReference>
<evidence type="ECO:0008006" key="4">
    <source>
        <dbReference type="Google" id="ProtNLM"/>
    </source>
</evidence>
<dbReference type="InterPro" id="IPR006059">
    <property type="entry name" value="SBP"/>
</dbReference>
<evidence type="ECO:0000313" key="2">
    <source>
        <dbReference type="EMBL" id="OGG59900.1"/>
    </source>
</evidence>
<comment type="caution">
    <text evidence="2">The sequence shown here is derived from an EMBL/GenBank/DDBJ whole genome shotgun (WGS) entry which is preliminary data.</text>
</comment>
<proteinExistence type="predicted"/>
<evidence type="ECO:0000256" key="1">
    <source>
        <dbReference type="SAM" id="Phobius"/>
    </source>
</evidence>
<protein>
    <recommendedName>
        <fullName evidence="4">Extracellular solute-binding protein</fullName>
    </recommendedName>
</protein>
<sequence>MRKNIIMILKYISWMLVIGSIIGTVVYFNVYDRMTRAPLKVLWVDSPYARDLRNILDEFTDRTNISVQVDSVPRELYREAITRDLDTLDQAYDIVIGEAVWASQDISRNYYADIGDLVRDSWLFKTYSPATDGEIFVRKNGAYYGMPVALDVFGIVYAEGEPAPETLEGLTGGSLVPVQVSGELTHTFLALLVAQGGAFADRDGKLSRASLTSDVAQEVLETLRAMSTSGALPLLGRTEHLRRDAAQEGSFAPLPGKGSSVYAVRYLAQFVEGSKNPRAARALLAWLGTKQAHDFMQEENGASLVAAARDDTLSREHSATRPTAAVPVQFFTHENAAEMLRLAENYLASYRDGTTKFTAQETLETIATAWEKELSPK</sequence>
<keyword evidence="1" id="KW-0472">Membrane</keyword>
<keyword evidence="1" id="KW-1133">Transmembrane helix</keyword>
<organism evidence="2 3">
    <name type="scientific">Candidatus Kaiserbacteria bacterium RIFCSPHIGHO2_02_FULL_50_50</name>
    <dbReference type="NCBI Taxonomy" id="1798492"/>
    <lineage>
        <taxon>Bacteria</taxon>
        <taxon>Candidatus Kaiseribacteriota</taxon>
    </lineage>
</organism>
<dbReference type="Proteomes" id="UP000178794">
    <property type="component" value="Unassembled WGS sequence"/>
</dbReference>
<feature type="transmembrane region" description="Helical" evidence="1">
    <location>
        <begin position="12"/>
        <end position="31"/>
    </location>
</feature>
<dbReference type="EMBL" id="MFLF01000012">
    <property type="protein sequence ID" value="OGG59900.1"/>
    <property type="molecule type" value="Genomic_DNA"/>
</dbReference>
<dbReference type="Pfam" id="PF01547">
    <property type="entry name" value="SBP_bac_1"/>
    <property type="match status" value="1"/>
</dbReference>
<dbReference type="Gene3D" id="3.40.190.10">
    <property type="entry name" value="Periplasmic binding protein-like II"/>
    <property type="match status" value="1"/>
</dbReference>
<accession>A0A1F6DF01</accession>
<name>A0A1F6DF01_9BACT</name>
<gene>
    <name evidence="2" type="ORF">A3C89_03085</name>
</gene>
<dbReference type="STRING" id="1798492.A3C89_03085"/>
<dbReference type="AlphaFoldDB" id="A0A1F6DF01"/>